<dbReference type="InterPro" id="IPR046341">
    <property type="entry name" value="SET_dom_sf"/>
</dbReference>
<proteinExistence type="predicted"/>
<protein>
    <submittedName>
        <fullName evidence="1">Uncharacterized protein</fullName>
    </submittedName>
</protein>
<reference evidence="2" key="1">
    <citation type="submission" date="2010-08" db="EMBL/GenBank/DDBJ databases">
        <authorList>
            <consortium name="Caenorhabditis japonica Sequencing Consortium"/>
            <person name="Wilson R.K."/>
        </authorList>
    </citation>
    <scope>NUCLEOTIDE SEQUENCE [LARGE SCALE GENOMIC DNA]</scope>
    <source>
        <strain evidence="2">DF5081</strain>
    </source>
</reference>
<dbReference type="EnsemblMetazoa" id="CJA14054.1">
    <property type="protein sequence ID" value="CJA14054.1"/>
    <property type="gene ID" value="WBGene00133258"/>
</dbReference>
<keyword evidence="2" id="KW-1185">Reference proteome</keyword>
<dbReference type="SUPFAM" id="SSF82199">
    <property type="entry name" value="SET domain"/>
    <property type="match status" value="1"/>
</dbReference>
<dbReference type="Proteomes" id="UP000005237">
    <property type="component" value="Unassembled WGS sequence"/>
</dbReference>
<accession>A0A8R1DVW5</accession>
<name>A0A8R1DVW5_CAEJA</name>
<dbReference type="AlphaFoldDB" id="A0A8R1DVW5"/>
<sequence length="144" mass="16943">MMSFITLNRLQCSPNCSVRFVKSGGQYYDLVVYSLEELNPEIDITLDYFKGFKADIRKYFSRRRTPDGKIFNLYEDAVDFVHCMCNSPKCRNVLYVDQSLNRTEKMTSKIQKLGNLDPKFQFKGCQLVDSPEKVWEIEFSKFKD</sequence>
<evidence type="ECO:0000313" key="2">
    <source>
        <dbReference type="Proteomes" id="UP000005237"/>
    </source>
</evidence>
<organism evidence="1 2">
    <name type="scientific">Caenorhabditis japonica</name>
    <dbReference type="NCBI Taxonomy" id="281687"/>
    <lineage>
        <taxon>Eukaryota</taxon>
        <taxon>Metazoa</taxon>
        <taxon>Ecdysozoa</taxon>
        <taxon>Nematoda</taxon>
        <taxon>Chromadorea</taxon>
        <taxon>Rhabditida</taxon>
        <taxon>Rhabditina</taxon>
        <taxon>Rhabditomorpha</taxon>
        <taxon>Rhabditoidea</taxon>
        <taxon>Rhabditidae</taxon>
        <taxon>Peloderinae</taxon>
        <taxon>Caenorhabditis</taxon>
    </lineage>
</organism>
<evidence type="ECO:0000313" key="1">
    <source>
        <dbReference type="EnsemblMetazoa" id="CJA14054.1"/>
    </source>
</evidence>
<dbReference type="Gene3D" id="2.170.270.10">
    <property type="entry name" value="SET domain"/>
    <property type="match status" value="1"/>
</dbReference>
<reference evidence="1" key="2">
    <citation type="submission" date="2022-06" db="UniProtKB">
        <authorList>
            <consortium name="EnsemblMetazoa"/>
        </authorList>
    </citation>
    <scope>IDENTIFICATION</scope>
    <source>
        <strain evidence="1">DF5081</strain>
    </source>
</reference>